<accession>A0A037ZHB2</accession>
<name>A0A037ZHB2_9RHOB</name>
<sequence>MSPRPSHLPPVRFRPHHFLCALGYDGHGYAPDFTANMTAIVMGQLRRHGGGRTMIEVTGTADDICAPCPHRRSAGCDQQARIDKLDAAHAAALDLSPGDRLSWDEAQARIVDRIKPGDLTRVCDGCQWLRYGMCEAALARLHGAATTAPLTPDARPVKEQP</sequence>
<dbReference type="STRING" id="1454373.ACMU_12580"/>
<dbReference type="InterPro" id="IPR009702">
    <property type="entry name" value="DUF1284"/>
</dbReference>
<dbReference type="OrthoDB" id="6195504at2"/>
<dbReference type="Proteomes" id="UP000026249">
    <property type="component" value="Unassembled WGS sequence"/>
</dbReference>
<gene>
    <name evidence="1" type="ORF">ACMU_12580</name>
</gene>
<evidence type="ECO:0000313" key="2">
    <source>
        <dbReference type="Proteomes" id="UP000026249"/>
    </source>
</evidence>
<dbReference type="RefSeq" id="WP_051588268.1">
    <property type="nucleotide sequence ID" value="NZ_JFKE01000004.1"/>
</dbReference>
<dbReference type="EMBL" id="JFKE01000004">
    <property type="protein sequence ID" value="KAJ55523.1"/>
    <property type="molecule type" value="Genomic_DNA"/>
</dbReference>
<reference evidence="1 2" key="1">
    <citation type="submission" date="2014-03" db="EMBL/GenBank/DDBJ databases">
        <title>Draft Genome Sequence of Actibacterium mucosum KCTC 23349, a Marine Alphaproteobacterium with Complex Ionic Requirements Isolated from Mediterranean Seawater at Malvarrosa Beach, Valencia, Spain.</title>
        <authorList>
            <person name="Arahal D.R."/>
            <person name="Shao Z."/>
            <person name="Lai Q."/>
            <person name="Pujalte M.J."/>
        </authorList>
    </citation>
    <scope>NUCLEOTIDE SEQUENCE [LARGE SCALE GENOMIC DNA]</scope>
    <source>
        <strain evidence="1 2">KCTC 23349</strain>
    </source>
</reference>
<dbReference type="AlphaFoldDB" id="A0A037ZHB2"/>
<comment type="caution">
    <text evidence="1">The sequence shown here is derived from an EMBL/GenBank/DDBJ whole genome shotgun (WGS) entry which is preliminary data.</text>
</comment>
<proteinExistence type="predicted"/>
<evidence type="ECO:0000313" key="1">
    <source>
        <dbReference type="EMBL" id="KAJ55523.1"/>
    </source>
</evidence>
<protein>
    <recommendedName>
        <fullName evidence="3">DUF1284 domain-containing protein</fullName>
    </recommendedName>
</protein>
<organism evidence="1 2">
    <name type="scientific">Actibacterium mucosum KCTC 23349</name>
    <dbReference type="NCBI Taxonomy" id="1454373"/>
    <lineage>
        <taxon>Bacteria</taxon>
        <taxon>Pseudomonadati</taxon>
        <taxon>Pseudomonadota</taxon>
        <taxon>Alphaproteobacteria</taxon>
        <taxon>Rhodobacterales</taxon>
        <taxon>Roseobacteraceae</taxon>
        <taxon>Actibacterium</taxon>
    </lineage>
</organism>
<evidence type="ECO:0008006" key="3">
    <source>
        <dbReference type="Google" id="ProtNLM"/>
    </source>
</evidence>
<dbReference type="Pfam" id="PF06935">
    <property type="entry name" value="DUF1284"/>
    <property type="match status" value="1"/>
</dbReference>
<keyword evidence="2" id="KW-1185">Reference proteome</keyword>